<dbReference type="InterPro" id="IPR035992">
    <property type="entry name" value="Ricin_B-like_lectins"/>
</dbReference>
<accession>A0A8T0ZJR6</accession>
<dbReference type="EMBL" id="RCMI01005391">
    <property type="protein sequence ID" value="KAG2862160.1"/>
    <property type="molecule type" value="Genomic_DNA"/>
</dbReference>
<dbReference type="SUPFAM" id="SSF50370">
    <property type="entry name" value="Ricin B-like lectins"/>
    <property type="match status" value="1"/>
</dbReference>
<dbReference type="CDD" id="cd00161">
    <property type="entry name" value="beta-trefoil_Ricin-like"/>
    <property type="match status" value="1"/>
</dbReference>
<dbReference type="Gene3D" id="2.80.10.50">
    <property type="match status" value="3"/>
</dbReference>
<sequence length="170" mass="18525">MGRFLLEWFYERAQTYPNGGTPSSGLISGATYKIVARHSNKVIDVPGGVNENNLQLQQWSDLGGNPQKWVLNQIASGIYSLTSVNSPDKVIDIRNGTSTNGEAVQLMSNLNTTAQHFKINDLGNGYWSIINVNSNKAIEVTGSATTDGAKLQQTDYTGATNQQWKFVAVN</sequence>
<comment type="caution">
    <text evidence="2">The sequence shown here is derived from an EMBL/GenBank/DDBJ whole genome shotgun (WGS) entry which is preliminary data.</text>
</comment>
<dbReference type="InterPro" id="IPR000772">
    <property type="entry name" value="Ricin_B_lectin"/>
</dbReference>
<feature type="domain" description="Ricin B lectin" evidence="1">
    <location>
        <begin position="29"/>
        <end position="167"/>
    </location>
</feature>
<proteinExistence type="predicted"/>
<dbReference type="SMART" id="SM00458">
    <property type="entry name" value="RICIN"/>
    <property type="match status" value="1"/>
</dbReference>
<evidence type="ECO:0000313" key="2">
    <source>
        <dbReference type="EMBL" id="KAG2862160.1"/>
    </source>
</evidence>
<dbReference type="PROSITE" id="PS50231">
    <property type="entry name" value="RICIN_B_LECTIN"/>
    <property type="match status" value="1"/>
</dbReference>
<organism evidence="2 3">
    <name type="scientific">Phytophthora cactorum</name>
    <dbReference type="NCBI Taxonomy" id="29920"/>
    <lineage>
        <taxon>Eukaryota</taxon>
        <taxon>Sar</taxon>
        <taxon>Stramenopiles</taxon>
        <taxon>Oomycota</taxon>
        <taxon>Peronosporomycetes</taxon>
        <taxon>Peronosporales</taxon>
        <taxon>Peronosporaceae</taxon>
        <taxon>Phytophthora</taxon>
    </lineage>
</organism>
<evidence type="ECO:0000259" key="1">
    <source>
        <dbReference type="SMART" id="SM00458"/>
    </source>
</evidence>
<dbReference type="Proteomes" id="UP000774804">
    <property type="component" value="Unassembled WGS sequence"/>
</dbReference>
<dbReference type="Pfam" id="PF14200">
    <property type="entry name" value="RicinB_lectin_2"/>
    <property type="match status" value="2"/>
</dbReference>
<dbReference type="AlphaFoldDB" id="A0A8T0ZJR6"/>
<evidence type="ECO:0000313" key="3">
    <source>
        <dbReference type="Proteomes" id="UP000774804"/>
    </source>
</evidence>
<name>A0A8T0ZJR6_9STRA</name>
<reference evidence="2" key="1">
    <citation type="submission" date="2018-10" db="EMBL/GenBank/DDBJ databases">
        <title>Effector identification in a new, highly contiguous assembly of the strawberry crown rot pathogen Phytophthora cactorum.</title>
        <authorList>
            <person name="Armitage A.D."/>
            <person name="Nellist C.F."/>
            <person name="Bates H."/>
            <person name="Vickerstaff R.J."/>
            <person name="Harrison R.J."/>
        </authorList>
    </citation>
    <scope>NUCLEOTIDE SEQUENCE</scope>
    <source>
        <strain evidence="2">4032</strain>
    </source>
</reference>
<protein>
    <recommendedName>
        <fullName evidence="1">Ricin B lectin domain-containing protein</fullName>
    </recommendedName>
</protein>
<gene>
    <name evidence="2" type="ORF">PC115_g25651</name>
</gene>